<feature type="compositionally biased region" description="Pro residues" evidence="4">
    <location>
        <begin position="238"/>
        <end position="249"/>
    </location>
</feature>
<feature type="repeat" description="WD" evidence="3">
    <location>
        <begin position="696"/>
        <end position="737"/>
    </location>
</feature>
<dbReference type="InterPro" id="IPR019775">
    <property type="entry name" value="WD40_repeat_CS"/>
</dbReference>
<dbReference type="PRINTS" id="PR00320">
    <property type="entry name" value="GPROTEINBRPT"/>
</dbReference>
<evidence type="ECO:0000256" key="1">
    <source>
        <dbReference type="ARBA" id="ARBA00022574"/>
    </source>
</evidence>
<comment type="caution">
    <text evidence="5">The sequence shown here is derived from an EMBL/GenBank/DDBJ whole genome shotgun (WGS) entry which is preliminary data.</text>
</comment>
<dbReference type="InterPro" id="IPR036322">
    <property type="entry name" value="WD40_repeat_dom_sf"/>
</dbReference>
<dbReference type="Gene3D" id="2.130.10.10">
    <property type="entry name" value="YVTN repeat-like/Quinoprotein amine dehydrogenase"/>
    <property type="match status" value="4"/>
</dbReference>
<dbReference type="InterPro" id="IPR015943">
    <property type="entry name" value="WD40/YVTN_repeat-like_dom_sf"/>
</dbReference>
<dbReference type="PROSITE" id="PS00678">
    <property type="entry name" value="WD_REPEATS_1"/>
    <property type="match status" value="2"/>
</dbReference>
<dbReference type="PANTHER" id="PTHR19848">
    <property type="entry name" value="WD40 REPEAT PROTEIN"/>
    <property type="match status" value="1"/>
</dbReference>
<feature type="repeat" description="WD" evidence="3">
    <location>
        <begin position="738"/>
        <end position="766"/>
    </location>
</feature>
<accession>A0A9P3GL19</accession>
<keyword evidence="2" id="KW-0677">Repeat</keyword>
<name>A0A9P3GL19_9APHY</name>
<dbReference type="Proteomes" id="UP000703269">
    <property type="component" value="Unassembled WGS sequence"/>
</dbReference>
<dbReference type="PROSITE" id="PS50294">
    <property type="entry name" value="WD_REPEATS_REGION"/>
    <property type="match status" value="6"/>
</dbReference>
<reference evidence="5 6" key="1">
    <citation type="submission" date="2021-08" db="EMBL/GenBank/DDBJ databases">
        <title>Draft Genome Sequence of Phanerochaete sordida strain YK-624.</title>
        <authorList>
            <person name="Mori T."/>
            <person name="Dohra H."/>
            <person name="Suzuki T."/>
            <person name="Kawagishi H."/>
            <person name="Hirai H."/>
        </authorList>
    </citation>
    <scope>NUCLEOTIDE SEQUENCE [LARGE SCALE GENOMIC DNA]</scope>
    <source>
        <strain evidence="5 6">YK-624</strain>
    </source>
</reference>
<evidence type="ECO:0000313" key="6">
    <source>
        <dbReference type="Proteomes" id="UP000703269"/>
    </source>
</evidence>
<sequence length="862" mass="93272">MSTSPIWDVYADELLPMTCGHPMWYPEGVEGEGIPDRGDVGYISKGRFRRLFNVCHPTPAQLKKLKSGISIDPLKYDERLDDIRRDALQNKVFSKRSLKERDIKGGGGADGSAAGVPVSGQIELHCSTTTERGAFLLLGDSATIETVESNTVFPTYMMKHHREWLREAEALGLNIKNLDIILLQGAVKTTNWMVAAFQNVQRGQEVDVSGSFANVGQLSFHWSGTTTSTSGIEHRAGPRPPLSRTPSPDPSFESRASPAPMPQPVGTDHPLHLTPSHGSSESTRNTQYDQCIFLPRYKMRRRLPFLPRKIDASAGPHRLPGTDRDDDMAPAIAVTEDDAAGGDDQVPGPRNDPVDAILEYILANSDADAAIACDGDVRSLFVDSPHTVSDNLRQWLGENRPKIQVEGDFAMLSMKEAVIRERKATIARLMRQVLNDNMAADNMTFHPIPAAIAGLGAEGSGPSGSGAGQPGHGGGGGGGGHQGAPPRRSYEVKDLLGEGLCLLGKDAASSTTDETFDWPHLMLSEEEMEGGAISTISIAPDGEHVATGSDDTIVRVWNVKTGQLVQKWQRHEDVVWAVAFSPTGTEVASGSADTNIYLWDPRWAPDTGIPARLAGHTADVWTLSYSPDGKKLASGSVDNTIRVWDPAARQLLRTLTGHTTQIMHLAWTADSERLVACAEARGIVWNASTGDQVAVIQGHAGAIWSMAVSHNGDRVITGSEDHSARIWDTRTGQELVVLHEHTGPIWSVAWSPDDEEVVTGAYDSMVVTNNSWTGEHAQTFSERPAIVDSVAYSSNTKHIASGSADGTVKLWNRGDGSMIAEWRGHTDKCKSVAFVNGNKDLLTSSDDGSLRVWSVQDILRLV</sequence>
<dbReference type="SMART" id="SM00320">
    <property type="entry name" value="WD40"/>
    <property type="match status" value="8"/>
</dbReference>
<feature type="compositionally biased region" description="Polar residues" evidence="4">
    <location>
        <begin position="276"/>
        <end position="287"/>
    </location>
</feature>
<evidence type="ECO:0000256" key="2">
    <source>
        <dbReference type="ARBA" id="ARBA00022737"/>
    </source>
</evidence>
<keyword evidence="6" id="KW-1185">Reference proteome</keyword>
<dbReference type="OrthoDB" id="538223at2759"/>
<dbReference type="EMBL" id="BPQB01000069">
    <property type="protein sequence ID" value="GJE97262.1"/>
    <property type="molecule type" value="Genomic_DNA"/>
</dbReference>
<gene>
    <name evidence="5" type="ORF">PsYK624_134780</name>
</gene>
<feature type="compositionally biased region" description="Gly residues" evidence="4">
    <location>
        <begin position="456"/>
        <end position="482"/>
    </location>
</feature>
<feature type="region of interest" description="Disordered" evidence="4">
    <location>
        <begin position="456"/>
        <end position="488"/>
    </location>
</feature>
<feature type="repeat" description="WD" evidence="3">
    <location>
        <begin position="568"/>
        <end position="600"/>
    </location>
</feature>
<dbReference type="PROSITE" id="PS50082">
    <property type="entry name" value="WD_REPEATS_2"/>
    <property type="match status" value="7"/>
</dbReference>
<feature type="repeat" description="WD" evidence="3">
    <location>
        <begin position="613"/>
        <end position="654"/>
    </location>
</feature>
<feature type="repeat" description="WD" evidence="3">
    <location>
        <begin position="780"/>
        <end position="821"/>
    </location>
</feature>
<dbReference type="InterPro" id="IPR020472">
    <property type="entry name" value="WD40_PAC1"/>
</dbReference>
<dbReference type="Pfam" id="PF00400">
    <property type="entry name" value="WD40"/>
    <property type="match status" value="8"/>
</dbReference>
<dbReference type="InterPro" id="IPR001680">
    <property type="entry name" value="WD40_rpt"/>
</dbReference>
<dbReference type="CDD" id="cd00200">
    <property type="entry name" value="WD40"/>
    <property type="match status" value="1"/>
</dbReference>
<dbReference type="SUPFAM" id="SSF50978">
    <property type="entry name" value="WD40 repeat-like"/>
    <property type="match status" value="1"/>
</dbReference>
<feature type="region of interest" description="Disordered" evidence="4">
    <location>
        <begin position="226"/>
        <end position="287"/>
    </location>
</feature>
<dbReference type="AlphaFoldDB" id="A0A9P3GL19"/>
<feature type="repeat" description="WD" evidence="3">
    <location>
        <begin position="822"/>
        <end position="856"/>
    </location>
</feature>
<keyword evidence="1 3" id="KW-0853">WD repeat</keyword>
<feature type="repeat" description="WD" evidence="3">
    <location>
        <begin position="526"/>
        <end position="567"/>
    </location>
</feature>
<evidence type="ECO:0000313" key="5">
    <source>
        <dbReference type="EMBL" id="GJE97262.1"/>
    </source>
</evidence>
<evidence type="ECO:0000256" key="4">
    <source>
        <dbReference type="SAM" id="MobiDB-lite"/>
    </source>
</evidence>
<dbReference type="PANTHER" id="PTHR19848:SF8">
    <property type="entry name" value="F-BOX AND WD REPEAT DOMAIN CONTAINING 7"/>
    <property type="match status" value="1"/>
</dbReference>
<proteinExistence type="predicted"/>
<protein>
    <submittedName>
        <fullName evidence="5">WD40 repeat domain-containing protein</fullName>
    </submittedName>
</protein>
<organism evidence="5 6">
    <name type="scientific">Phanerochaete sordida</name>
    <dbReference type="NCBI Taxonomy" id="48140"/>
    <lineage>
        <taxon>Eukaryota</taxon>
        <taxon>Fungi</taxon>
        <taxon>Dikarya</taxon>
        <taxon>Basidiomycota</taxon>
        <taxon>Agaricomycotina</taxon>
        <taxon>Agaricomycetes</taxon>
        <taxon>Polyporales</taxon>
        <taxon>Phanerochaetaceae</taxon>
        <taxon>Phanerochaete</taxon>
    </lineage>
</organism>
<evidence type="ECO:0000256" key="3">
    <source>
        <dbReference type="PROSITE-ProRule" id="PRU00221"/>
    </source>
</evidence>